<keyword evidence="9" id="KW-0732">Signal</keyword>
<name>A0A938BKP4_UNCEI</name>
<evidence type="ECO:0000256" key="2">
    <source>
        <dbReference type="ARBA" id="ARBA00007613"/>
    </source>
</evidence>
<accession>A0A938BKP4</accession>
<keyword evidence="3" id="KW-0813">Transport</keyword>
<feature type="coiled-coil region" evidence="8">
    <location>
        <begin position="353"/>
        <end position="380"/>
    </location>
</feature>
<dbReference type="Proteomes" id="UP000748308">
    <property type="component" value="Unassembled WGS sequence"/>
</dbReference>
<dbReference type="Pfam" id="PF02321">
    <property type="entry name" value="OEP"/>
    <property type="match status" value="1"/>
</dbReference>
<keyword evidence="5" id="KW-0812">Transmembrane</keyword>
<organism evidence="10 11">
    <name type="scientific">Eiseniibacteriota bacterium</name>
    <dbReference type="NCBI Taxonomy" id="2212470"/>
    <lineage>
        <taxon>Bacteria</taxon>
        <taxon>Candidatus Eiseniibacteriota</taxon>
    </lineage>
</organism>
<evidence type="ECO:0000313" key="10">
    <source>
        <dbReference type="EMBL" id="MBM3316229.1"/>
    </source>
</evidence>
<keyword evidence="4" id="KW-1134">Transmembrane beta strand</keyword>
<dbReference type="SUPFAM" id="SSF56954">
    <property type="entry name" value="Outer membrane efflux proteins (OEP)"/>
    <property type="match status" value="1"/>
</dbReference>
<evidence type="ECO:0000256" key="6">
    <source>
        <dbReference type="ARBA" id="ARBA00023136"/>
    </source>
</evidence>
<feature type="signal peptide" evidence="9">
    <location>
        <begin position="1"/>
        <end position="41"/>
    </location>
</feature>
<proteinExistence type="inferred from homology"/>
<comment type="subcellular location">
    <subcellularLocation>
        <location evidence="1">Cell outer membrane</location>
    </subcellularLocation>
</comment>
<keyword evidence="7" id="KW-0998">Cell outer membrane</keyword>
<evidence type="ECO:0000256" key="5">
    <source>
        <dbReference type="ARBA" id="ARBA00022692"/>
    </source>
</evidence>
<dbReference type="InterPro" id="IPR051906">
    <property type="entry name" value="TolC-like"/>
</dbReference>
<evidence type="ECO:0000256" key="8">
    <source>
        <dbReference type="SAM" id="Coils"/>
    </source>
</evidence>
<dbReference type="GO" id="GO:0015288">
    <property type="term" value="F:porin activity"/>
    <property type="evidence" value="ECO:0007669"/>
    <property type="project" value="TreeGrafter"/>
</dbReference>
<evidence type="ECO:0000256" key="7">
    <source>
        <dbReference type="ARBA" id="ARBA00023237"/>
    </source>
</evidence>
<dbReference type="GO" id="GO:0015562">
    <property type="term" value="F:efflux transmembrane transporter activity"/>
    <property type="evidence" value="ECO:0007669"/>
    <property type="project" value="InterPro"/>
</dbReference>
<dbReference type="InterPro" id="IPR003423">
    <property type="entry name" value="OMP_efflux"/>
</dbReference>
<dbReference type="PANTHER" id="PTHR30026:SF21">
    <property type="entry name" value="SLR1270 PROTEIN"/>
    <property type="match status" value="1"/>
</dbReference>
<keyword evidence="8" id="KW-0175">Coiled coil</keyword>
<keyword evidence="6" id="KW-0472">Membrane</keyword>
<dbReference type="EMBL" id="VGIY01000001">
    <property type="protein sequence ID" value="MBM3316229.1"/>
    <property type="molecule type" value="Genomic_DNA"/>
</dbReference>
<feature type="chain" id="PRO_5036760327" evidence="9">
    <location>
        <begin position="42"/>
        <end position="458"/>
    </location>
</feature>
<dbReference type="GO" id="GO:1990281">
    <property type="term" value="C:efflux pump complex"/>
    <property type="evidence" value="ECO:0007669"/>
    <property type="project" value="TreeGrafter"/>
</dbReference>
<evidence type="ECO:0000256" key="3">
    <source>
        <dbReference type="ARBA" id="ARBA00022448"/>
    </source>
</evidence>
<evidence type="ECO:0000313" key="11">
    <source>
        <dbReference type="Proteomes" id="UP000748308"/>
    </source>
</evidence>
<dbReference type="AlphaFoldDB" id="A0A938BKP4"/>
<evidence type="ECO:0000256" key="4">
    <source>
        <dbReference type="ARBA" id="ARBA00022452"/>
    </source>
</evidence>
<comment type="similarity">
    <text evidence="2">Belongs to the outer membrane factor (OMF) (TC 1.B.17) family.</text>
</comment>
<comment type="caution">
    <text evidence="10">The sequence shown here is derived from an EMBL/GenBank/DDBJ whole genome shotgun (WGS) entry which is preliminary data.</text>
</comment>
<reference evidence="10" key="1">
    <citation type="submission" date="2019-03" db="EMBL/GenBank/DDBJ databases">
        <title>Lake Tanganyika Metagenome-Assembled Genomes (MAGs).</title>
        <authorList>
            <person name="Tran P."/>
        </authorList>
    </citation>
    <scope>NUCLEOTIDE SEQUENCE</scope>
    <source>
        <strain evidence="10">M_DeepCast_400m_m2_100</strain>
    </source>
</reference>
<evidence type="ECO:0000256" key="9">
    <source>
        <dbReference type="SAM" id="SignalP"/>
    </source>
</evidence>
<dbReference type="GO" id="GO:0009279">
    <property type="term" value="C:cell outer membrane"/>
    <property type="evidence" value="ECO:0007669"/>
    <property type="project" value="UniProtKB-SubCell"/>
</dbReference>
<dbReference type="PANTHER" id="PTHR30026">
    <property type="entry name" value="OUTER MEMBRANE PROTEIN TOLC"/>
    <property type="match status" value="1"/>
</dbReference>
<evidence type="ECO:0000256" key="1">
    <source>
        <dbReference type="ARBA" id="ARBA00004442"/>
    </source>
</evidence>
<dbReference type="Gene3D" id="1.20.1600.10">
    <property type="entry name" value="Outer membrane efflux proteins (OEP)"/>
    <property type="match status" value="1"/>
</dbReference>
<sequence length="458" mass="50215">MPRGFRSGRRLPARPWSPPFRPAPALLALAALLGAAFPAAAAELLPAGPLTVEDCVRIARDRSDLIEQAEARIESARGARLRSYQSLLPSVSATAGWRSEYVDYFGLAGEQYSISRGISVRQTLFDLPLLLQRKALGAGVTGAEAGLRTTLADVELAARQQFYVCVAGLKLADIEEQAVAVAGEQLRRSETLFRLGSVARSDVLQARVNLADAEQQAMQRRNAVGIEHARLALVLGLDPRTPLTIDSTLVLPAEVPQGDLDAWVAQALQRRPDLRAGRAQLAAAEWSERAARWQRLPSIGANGNWGRVETRRLRENLPGYDQPRDEDSDYSSWSVSVGLSVELFSGLRIEGDIQSAAAGRRQQRANLERMEKEAALEVRNAFNAIHEERESLRAARVTVSLAEENLRLQQALYESGAGTLLEWDNARLGLRRARLTLIQAEISLLLAQARFRQAVGEA</sequence>
<protein>
    <submittedName>
        <fullName evidence="10">TolC family protein</fullName>
    </submittedName>
</protein>
<gene>
    <name evidence="10" type="ORF">FJY75_00080</name>
</gene>